<reference evidence="7 8" key="1">
    <citation type="submission" date="2019-10" db="EMBL/GenBank/DDBJ databases">
        <title>New species of Slilvanegrellaceae.</title>
        <authorList>
            <person name="Pitt A."/>
            <person name="Hahn M.W."/>
        </authorList>
    </citation>
    <scope>NUCLEOTIDE SEQUENCE [LARGE SCALE GENOMIC DNA]</scope>
    <source>
        <strain evidence="7 8">SP-Ram-0.45-NSY-1</strain>
    </source>
</reference>
<organism evidence="7 8">
    <name type="scientific">Silvanigrella paludirubra</name>
    <dbReference type="NCBI Taxonomy" id="2499159"/>
    <lineage>
        <taxon>Bacteria</taxon>
        <taxon>Pseudomonadati</taxon>
        <taxon>Bdellovibrionota</taxon>
        <taxon>Oligoflexia</taxon>
        <taxon>Silvanigrellales</taxon>
        <taxon>Silvanigrellaceae</taxon>
        <taxon>Silvanigrella</taxon>
    </lineage>
</organism>
<dbReference type="GO" id="GO:0005576">
    <property type="term" value="C:extracellular region"/>
    <property type="evidence" value="ECO:0007669"/>
    <property type="project" value="TreeGrafter"/>
</dbReference>
<keyword evidence="5" id="KW-1133">Transmembrane helix</keyword>
<evidence type="ECO:0000256" key="5">
    <source>
        <dbReference type="SAM" id="Phobius"/>
    </source>
</evidence>
<dbReference type="GO" id="GO:0030288">
    <property type="term" value="C:outer membrane-bounded periplasmic space"/>
    <property type="evidence" value="ECO:0007669"/>
    <property type="project" value="TreeGrafter"/>
</dbReference>
<feature type="domain" description="Solute-binding protein family 3/N-terminal" evidence="6">
    <location>
        <begin position="41"/>
        <end position="265"/>
    </location>
</feature>
<name>A0A6N6VWV3_9BACT</name>
<dbReference type="OrthoDB" id="7241844at2"/>
<comment type="similarity">
    <text evidence="1 4">Belongs to the bacterial solute-binding protein 3 family.</text>
</comment>
<dbReference type="Proteomes" id="UP000437748">
    <property type="component" value="Unassembled WGS sequence"/>
</dbReference>
<keyword evidence="5" id="KW-0812">Transmembrane</keyword>
<dbReference type="PANTHER" id="PTHR30085:SF6">
    <property type="entry name" value="ABC TRANSPORTER GLUTAMINE-BINDING PROTEIN GLNH"/>
    <property type="match status" value="1"/>
</dbReference>
<dbReference type="InterPro" id="IPR018313">
    <property type="entry name" value="SBP_3_CS"/>
</dbReference>
<dbReference type="PROSITE" id="PS01039">
    <property type="entry name" value="SBP_BACTERIAL_3"/>
    <property type="match status" value="1"/>
</dbReference>
<evidence type="ECO:0000256" key="1">
    <source>
        <dbReference type="ARBA" id="ARBA00010333"/>
    </source>
</evidence>
<feature type="transmembrane region" description="Helical" evidence="5">
    <location>
        <begin position="12"/>
        <end position="29"/>
    </location>
</feature>
<gene>
    <name evidence="7" type="ORF">GCL60_03245</name>
</gene>
<proteinExistence type="inferred from homology"/>
<sequence length="286" mass="32729">MPKLFYNFKKIIIIFTFIFQIIIYSPFVYPDAISDIRKKNEVVFGIKDNLVPFGYINKTDKKTRKLEGYDIDFANEIANKLNLKAVFKPVNSSNRIPLLLKKDVDILICTMTITEKRKEEIDFSHQYFVSKQKFLVHKETVHELKDLEGKIIVTSKGSTAETNTKKFLPKAKVLGLEDYSQAAHALYLEKVFAITTDESVLSGILSNMKSKSDFEITKFDISSEPYGIGVRKNSDDLLRLINDTLEEMERTGKAKEIFDKWFGPSSSVPLTRDFKIEPAKLGSSKN</sequence>
<keyword evidence="2" id="KW-0813">Transport</keyword>
<dbReference type="Gene3D" id="3.40.190.10">
    <property type="entry name" value="Periplasmic binding protein-like II"/>
    <property type="match status" value="2"/>
</dbReference>
<dbReference type="EMBL" id="WFLM01000001">
    <property type="protein sequence ID" value="KAB8040963.1"/>
    <property type="molecule type" value="Genomic_DNA"/>
</dbReference>
<keyword evidence="8" id="KW-1185">Reference proteome</keyword>
<dbReference type="SMART" id="SM00062">
    <property type="entry name" value="PBPb"/>
    <property type="match status" value="1"/>
</dbReference>
<protein>
    <submittedName>
        <fullName evidence="7">Transporter substrate-binding domain-containing protein</fullName>
    </submittedName>
</protein>
<dbReference type="RefSeq" id="WP_153418486.1">
    <property type="nucleotide sequence ID" value="NZ_WFLM01000001.1"/>
</dbReference>
<dbReference type="Pfam" id="PF00497">
    <property type="entry name" value="SBP_bac_3"/>
    <property type="match status" value="1"/>
</dbReference>
<evidence type="ECO:0000313" key="7">
    <source>
        <dbReference type="EMBL" id="KAB8040963.1"/>
    </source>
</evidence>
<dbReference type="GO" id="GO:0006865">
    <property type="term" value="P:amino acid transport"/>
    <property type="evidence" value="ECO:0007669"/>
    <property type="project" value="TreeGrafter"/>
</dbReference>
<comment type="caution">
    <text evidence="7">The sequence shown here is derived from an EMBL/GenBank/DDBJ whole genome shotgun (WGS) entry which is preliminary data.</text>
</comment>
<dbReference type="AlphaFoldDB" id="A0A6N6VWV3"/>
<dbReference type="InterPro" id="IPR001638">
    <property type="entry name" value="Solute-binding_3/MltF_N"/>
</dbReference>
<accession>A0A6N6VWV3</accession>
<evidence type="ECO:0000259" key="6">
    <source>
        <dbReference type="SMART" id="SM00062"/>
    </source>
</evidence>
<evidence type="ECO:0000256" key="4">
    <source>
        <dbReference type="RuleBase" id="RU003744"/>
    </source>
</evidence>
<keyword evidence="5" id="KW-0472">Membrane</keyword>
<evidence type="ECO:0000313" key="8">
    <source>
        <dbReference type="Proteomes" id="UP000437748"/>
    </source>
</evidence>
<keyword evidence="3" id="KW-0732">Signal</keyword>
<dbReference type="PANTHER" id="PTHR30085">
    <property type="entry name" value="AMINO ACID ABC TRANSPORTER PERMEASE"/>
    <property type="match status" value="1"/>
</dbReference>
<dbReference type="SUPFAM" id="SSF53850">
    <property type="entry name" value="Periplasmic binding protein-like II"/>
    <property type="match status" value="1"/>
</dbReference>
<dbReference type="InterPro" id="IPR051455">
    <property type="entry name" value="Bact_solute-bind_prot3"/>
</dbReference>
<evidence type="ECO:0000256" key="2">
    <source>
        <dbReference type="ARBA" id="ARBA00022448"/>
    </source>
</evidence>
<evidence type="ECO:0000256" key="3">
    <source>
        <dbReference type="ARBA" id="ARBA00022729"/>
    </source>
</evidence>